<name>A0A5S9PJL6_9GAMM</name>
<dbReference type="EMBL" id="CACSII010000012">
    <property type="protein sequence ID" value="CAA0103881.1"/>
    <property type="molecule type" value="Genomic_DNA"/>
</dbReference>
<dbReference type="Pfam" id="PF13469">
    <property type="entry name" value="Sulfotransfer_3"/>
    <property type="match status" value="1"/>
</dbReference>
<gene>
    <name evidence="1" type="ORF">DPBNPPHM_01001</name>
</gene>
<dbReference type="AlphaFoldDB" id="A0A5S9PJL6"/>
<dbReference type="InterPro" id="IPR052736">
    <property type="entry name" value="Stf3_sulfotransferase"/>
</dbReference>
<dbReference type="Proteomes" id="UP000434580">
    <property type="component" value="Unassembled WGS sequence"/>
</dbReference>
<dbReference type="Gene3D" id="3.40.50.300">
    <property type="entry name" value="P-loop containing nucleotide triphosphate hydrolases"/>
    <property type="match status" value="1"/>
</dbReference>
<protein>
    <recommendedName>
        <fullName evidence="3">Sulfotransferase family protein</fullName>
    </recommendedName>
</protein>
<evidence type="ECO:0000313" key="1">
    <source>
        <dbReference type="EMBL" id="CAA0103881.1"/>
    </source>
</evidence>
<evidence type="ECO:0008006" key="3">
    <source>
        <dbReference type="Google" id="ProtNLM"/>
    </source>
</evidence>
<reference evidence="1 2" key="1">
    <citation type="submission" date="2019-11" db="EMBL/GenBank/DDBJ databases">
        <authorList>
            <person name="Holert J."/>
        </authorList>
    </citation>
    <scope>NUCLEOTIDE SEQUENCE [LARGE SCALE GENOMIC DNA]</scope>
    <source>
        <strain evidence="1">BC5_2</strain>
    </source>
</reference>
<evidence type="ECO:0000313" key="2">
    <source>
        <dbReference type="Proteomes" id="UP000434580"/>
    </source>
</evidence>
<dbReference type="SUPFAM" id="SSF52540">
    <property type="entry name" value="P-loop containing nucleoside triphosphate hydrolases"/>
    <property type="match status" value="1"/>
</dbReference>
<dbReference type="OrthoDB" id="9777890at2"/>
<dbReference type="InterPro" id="IPR027417">
    <property type="entry name" value="P-loop_NTPase"/>
</dbReference>
<proteinExistence type="predicted"/>
<dbReference type="PANTHER" id="PTHR36451:SF1">
    <property type="entry name" value="OMEGA-HYDROXY-BETA-DIHYDROMENAQUINONE-9 SULFOTRANSFERASE STF3"/>
    <property type="match status" value="1"/>
</dbReference>
<accession>A0A5S9PJL6</accession>
<organism evidence="1 2">
    <name type="scientific">BD1-7 clade bacterium</name>
    <dbReference type="NCBI Taxonomy" id="2029982"/>
    <lineage>
        <taxon>Bacteria</taxon>
        <taxon>Pseudomonadati</taxon>
        <taxon>Pseudomonadota</taxon>
        <taxon>Gammaproteobacteria</taxon>
        <taxon>Cellvibrionales</taxon>
        <taxon>Spongiibacteraceae</taxon>
        <taxon>BD1-7 clade</taxon>
    </lineage>
</organism>
<sequence length="383" mass="44520">MSEINFDFDTVIANAREKSGLTDLGNTDFQAGLKVLLQTYDNNGFSERGRKRLRRRVVDLLATRMRIEGAWKQYPEILEEQIKQPLYLTGLPRTGTSALLNLLANDPASRPLKLWEGMTPDPCESFEPGKEDPRYLMMKAWQEEQNRKNPDFSKIHHTTADTPEECIHLLNHTFSDVQFGMETMMEPYGSWFQEQDLGPSYRYYADMLRMLQWQRPGDRWLLKSPAHLWALDKIVDMFPDACIIITHRNPLEAVTSYASMMNALMVERDFDRKTLGPTVMEYLARKVEASMAQRQALPSSRVLDIQYKDFTSDSLAVVRRIYDTFELPLSETTDAAFHRYADANKLGKHGKHEYDFAEFGLDRDTVIKRFEPYIQKYDIVIED</sequence>
<dbReference type="PANTHER" id="PTHR36451">
    <property type="entry name" value="PAPS-DEPENDENT SULFOTRANSFERASE STF3"/>
    <property type="match status" value="1"/>
</dbReference>